<reference evidence="1 2" key="1">
    <citation type="submission" date="2023-06" db="EMBL/GenBank/DDBJ databases">
        <title>Draft genome sequence of Gleimia hominis type strain CCUG 57540T.</title>
        <authorList>
            <person name="Salva-Serra F."/>
            <person name="Cardew S."/>
            <person name="Jensie Markopoulos S."/>
            <person name="Ohlen M."/>
            <person name="Inganas E."/>
            <person name="Svensson-Stadler L."/>
            <person name="Moore E.R.B."/>
        </authorList>
    </citation>
    <scope>NUCLEOTIDE SEQUENCE [LARGE SCALE GENOMIC DNA]</scope>
    <source>
        <strain evidence="1 2">CCUG 57540</strain>
    </source>
</reference>
<dbReference type="PANTHER" id="PTHR30037">
    <property type="entry name" value="DNA-3-METHYLADENINE GLYCOSYLASE 1"/>
    <property type="match status" value="1"/>
</dbReference>
<evidence type="ECO:0000313" key="2">
    <source>
        <dbReference type="Proteomes" id="UP001247542"/>
    </source>
</evidence>
<evidence type="ECO:0000313" key="1">
    <source>
        <dbReference type="EMBL" id="MDT3767766.1"/>
    </source>
</evidence>
<dbReference type="InterPro" id="IPR011257">
    <property type="entry name" value="DNA_glycosylase"/>
</dbReference>
<dbReference type="GO" id="GO:0008725">
    <property type="term" value="F:DNA-3-methyladenine glycosylase activity"/>
    <property type="evidence" value="ECO:0007669"/>
    <property type="project" value="UniProtKB-EC"/>
</dbReference>
<dbReference type="InterPro" id="IPR052891">
    <property type="entry name" value="DNA-3mA_glycosylase"/>
</dbReference>
<organism evidence="1 2">
    <name type="scientific">Gleimia hominis</name>
    <dbReference type="NCBI Taxonomy" id="595468"/>
    <lineage>
        <taxon>Bacteria</taxon>
        <taxon>Bacillati</taxon>
        <taxon>Actinomycetota</taxon>
        <taxon>Actinomycetes</taxon>
        <taxon>Actinomycetales</taxon>
        <taxon>Actinomycetaceae</taxon>
        <taxon>Gleimia</taxon>
    </lineage>
</organism>
<proteinExistence type="predicted"/>
<keyword evidence="1" id="KW-0378">Hydrolase</keyword>
<dbReference type="InterPro" id="IPR005019">
    <property type="entry name" value="Adenine_glyco"/>
</dbReference>
<protein>
    <submittedName>
        <fullName evidence="1">DNA-3-methyladenine glycosylase I</fullName>
        <ecNumber evidence="1">3.2.2.20</ecNumber>
    </submittedName>
</protein>
<accession>A0ABU3ICV3</accession>
<dbReference type="Gene3D" id="1.10.340.30">
    <property type="entry name" value="Hypothetical protein, domain 2"/>
    <property type="match status" value="1"/>
</dbReference>
<dbReference type="PANTHER" id="PTHR30037:SF4">
    <property type="entry name" value="DNA-3-METHYLADENINE GLYCOSYLASE I"/>
    <property type="match status" value="1"/>
</dbReference>
<name>A0ABU3ICV3_9ACTO</name>
<dbReference type="EC" id="3.2.2.20" evidence="1"/>
<dbReference type="Pfam" id="PF03352">
    <property type="entry name" value="Adenine_glyco"/>
    <property type="match status" value="1"/>
</dbReference>
<dbReference type="RefSeq" id="WP_313273648.1">
    <property type="nucleotide sequence ID" value="NZ_JASXSX010000001.1"/>
</dbReference>
<comment type="caution">
    <text evidence="1">The sequence shown here is derived from an EMBL/GenBank/DDBJ whole genome shotgun (WGS) entry which is preliminary data.</text>
</comment>
<dbReference type="EMBL" id="JASXSX010000001">
    <property type="protein sequence ID" value="MDT3767766.1"/>
    <property type="molecule type" value="Genomic_DNA"/>
</dbReference>
<dbReference type="Proteomes" id="UP001247542">
    <property type="component" value="Unassembled WGS sequence"/>
</dbReference>
<dbReference type="SUPFAM" id="SSF48150">
    <property type="entry name" value="DNA-glycosylase"/>
    <property type="match status" value="1"/>
</dbReference>
<keyword evidence="2" id="KW-1185">Reference proteome</keyword>
<gene>
    <name evidence="1" type="ORF">QS713_06795</name>
</gene>
<keyword evidence="1" id="KW-0326">Glycosidase</keyword>
<sequence length="190" mass="21802">MPQALLTGQLPSLPSWAAHNAQTRDYYFKEWGRAQFVERALFETLCLLIFQCGMRWSTILSKRPHLREVFMGFNPEWVAQLGPVDVNRILEDPKVIRNRRKIEAIIANARATVQLNADGYQLADLVWERLDHPQWDNEKTLRRLLQRMRAAGYKHVGPKLLSSYLQAVGVNTAQSPGPLQAELMSHTRAV</sequence>